<feature type="region of interest" description="Disordered" evidence="1">
    <location>
        <begin position="29"/>
        <end position="103"/>
    </location>
</feature>
<dbReference type="EMBL" id="JAEHFL010000011">
    <property type="protein sequence ID" value="MBK3428492.1"/>
    <property type="molecule type" value="Genomic_DNA"/>
</dbReference>
<reference evidence="3 4" key="1">
    <citation type="submission" date="2020-12" db="EMBL/GenBank/DDBJ databases">
        <title>Draft genome sequence of the commensal strain Corynebacterium tuberculostearicum MFP09/CIP 102622 isolated from human skin.</title>
        <authorList>
            <person name="Boukerb A.M."/>
            <person name="Janvier X."/>
            <person name="Feuilloley M.G.J."/>
            <person name="Groboillot A."/>
        </authorList>
    </citation>
    <scope>NUCLEOTIDE SEQUENCE [LARGE SCALE GENOMIC DNA]</scope>
    <source>
        <strain evidence="3 4">CIP 102622</strain>
    </source>
</reference>
<gene>
    <name evidence="3" type="ORF">JDP02_08220</name>
</gene>
<evidence type="ECO:0000313" key="3">
    <source>
        <dbReference type="EMBL" id="MBK3428492.1"/>
    </source>
</evidence>
<name>A0A8I1HY96_9CORY</name>
<evidence type="ECO:0000256" key="2">
    <source>
        <dbReference type="SAM" id="SignalP"/>
    </source>
</evidence>
<feature type="chain" id="PRO_5034671712" description="Secreted protein" evidence="2">
    <location>
        <begin position="21"/>
        <end position="210"/>
    </location>
</feature>
<keyword evidence="2" id="KW-0732">Signal</keyword>
<evidence type="ECO:0008006" key="5">
    <source>
        <dbReference type="Google" id="ProtNLM"/>
    </source>
</evidence>
<proteinExistence type="predicted"/>
<keyword evidence="4" id="KW-1185">Reference proteome</keyword>
<dbReference type="Proteomes" id="UP000603369">
    <property type="component" value="Unassembled WGS sequence"/>
</dbReference>
<dbReference type="AlphaFoldDB" id="A0A8I1HY96"/>
<dbReference type="PROSITE" id="PS51257">
    <property type="entry name" value="PROKAR_LIPOPROTEIN"/>
    <property type="match status" value="1"/>
</dbReference>
<organism evidence="3 4">
    <name type="scientific">Corynebacterium tuberculostearicum</name>
    <dbReference type="NCBI Taxonomy" id="38304"/>
    <lineage>
        <taxon>Bacteria</taxon>
        <taxon>Bacillati</taxon>
        <taxon>Actinomycetota</taxon>
        <taxon>Actinomycetes</taxon>
        <taxon>Mycobacteriales</taxon>
        <taxon>Corynebacteriaceae</taxon>
        <taxon>Corynebacterium</taxon>
    </lineage>
</organism>
<protein>
    <recommendedName>
        <fullName evidence="5">Secreted protein</fullName>
    </recommendedName>
</protein>
<accession>A0A8I1HY96</accession>
<evidence type="ECO:0000313" key="4">
    <source>
        <dbReference type="Proteomes" id="UP000603369"/>
    </source>
</evidence>
<sequence>MTSRLSLRPIIAAGVVPLVAASLALSGCSDSTDENAPSFKGEGSGMTTVNNSDKEEENAEETTAAQKTVTKEEEAPEEPPVVTVTQTEKQEAPSSTGGGQKTGVGNYISNFNEYGWLDGGYANCQRFERALFAGSGPDGRVIICETGGGYKFYRSSMFDGQFETGDVTQDGNNYYVNADPSIIVVTPSGVSVREGGGLAATGEFTESWQR</sequence>
<comment type="caution">
    <text evidence="3">The sequence shown here is derived from an EMBL/GenBank/DDBJ whole genome shotgun (WGS) entry which is preliminary data.</text>
</comment>
<dbReference type="RefSeq" id="WP_200436008.1">
    <property type="nucleotide sequence ID" value="NZ_JAEHFL010000011.1"/>
</dbReference>
<feature type="signal peptide" evidence="2">
    <location>
        <begin position="1"/>
        <end position="20"/>
    </location>
</feature>
<evidence type="ECO:0000256" key="1">
    <source>
        <dbReference type="SAM" id="MobiDB-lite"/>
    </source>
</evidence>